<keyword evidence="2" id="KW-1185">Reference proteome</keyword>
<dbReference type="Pfam" id="PF13148">
    <property type="entry name" value="DUF3987"/>
    <property type="match status" value="1"/>
</dbReference>
<accession>A0ABX9XCC3</accession>
<organism evidence="1 2">
    <name type="scientific">Pseudomonas neustonica</name>
    <dbReference type="NCBI Taxonomy" id="2487346"/>
    <lineage>
        <taxon>Bacteria</taxon>
        <taxon>Pseudomonadati</taxon>
        <taxon>Pseudomonadota</taxon>
        <taxon>Gammaproteobacteria</taxon>
        <taxon>Pseudomonadales</taxon>
        <taxon>Pseudomonadaceae</taxon>
        <taxon>Pseudomonas</taxon>
    </lineage>
</organism>
<name>A0ABX9XCC3_9PSED</name>
<gene>
    <name evidence="1" type="ORF">EF096_20180</name>
</gene>
<reference evidence="1 2" key="1">
    <citation type="submission" date="2018-11" db="EMBL/GenBank/DDBJ databases">
        <authorList>
            <person name="Jang G.I."/>
            <person name="Hwang C.Y."/>
        </authorList>
    </citation>
    <scope>NUCLEOTIDE SEQUENCE [LARGE SCALE GENOMIC DNA]</scope>
    <source>
        <strain evidence="1 2">SSM26</strain>
    </source>
</reference>
<dbReference type="InterPro" id="IPR025048">
    <property type="entry name" value="DUF3987"/>
</dbReference>
<comment type="caution">
    <text evidence="1">The sequence shown here is derived from an EMBL/GenBank/DDBJ whole genome shotgun (WGS) entry which is preliminary data.</text>
</comment>
<evidence type="ECO:0000313" key="1">
    <source>
        <dbReference type="EMBL" id="ROZ80083.1"/>
    </source>
</evidence>
<evidence type="ECO:0000313" key="2">
    <source>
        <dbReference type="Proteomes" id="UP000275199"/>
    </source>
</evidence>
<proteinExistence type="predicted"/>
<dbReference type="EMBL" id="RKKU01000061">
    <property type="protein sequence ID" value="ROZ80083.1"/>
    <property type="molecule type" value="Genomic_DNA"/>
</dbReference>
<sequence length="408" mass="46504">MEVSTKLGAIQYVEKMATYEAETEVFQDAVKVLRKKISGRLKKELNVDDLKCQLVELRRHKPKKPRKFQMIFEDVTTEAIALELNHGCGSAALVSDEGATILNGRIVQDLPRLNKLWSAEPFNVTRKSSESFTVSDARLTVSLMAQPSAVDKFMKKRGDESRGIGFLARFLVCNPSSSQGTRLLRGALEGDCDGYQSYLQRANEILRATKGNIESTRTDKKILRFTEEAKSYWEWLYNKIEQNLNINGRFQYARDHGSKLAENITRIAALLSCIEYGEDQKISVRVLKDAEIMGFFFSDVFLRYFESTPEYVKDLAALRDYLQSVRDDGRRFVRKNKIRQSGPSRMRNKLVLDDSLGELSRLGEISVLIAHNGMLVVDLYPCLPHDDFQWNSFCLENKIQVSVNASLL</sequence>
<dbReference type="Proteomes" id="UP000275199">
    <property type="component" value="Unassembled WGS sequence"/>
</dbReference>
<protein>
    <submittedName>
        <fullName evidence="1">DUF3987 domain-containing protein</fullName>
    </submittedName>
</protein>